<gene>
    <name evidence="1" type="ORF">Tci_060626</name>
</gene>
<sequence length="78" mass="9089">MVTLINTFGHFMLNCGAQERLLSRVREYVKETINGINAGLEDWSTYIFRVVILQVAIKKKRQSQEARIAKTVEAWKIY</sequence>
<name>A0A6L2NQP1_TANCI</name>
<dbReference type="EMBL" id="BKCJ010009794">
    <property type="protein sequence ID" value="GEU88648.1"/>
    <property type="molecule type" value="Genomic_DNA"/>
</dbReference>
<proteinExistence type="predicted"/>
<dbReference type="AlphaFoldDB" id="A0A6L2NQP1"/>
<evidence type="ECO:0000313" key="1">
    <source>
        <dbReference type="EMBL" id="GEU88648.1"/>
    </source>
</evidence>
<accession>A0A6L2NQP1</accession>
<protein>
    <submittedName>
        <fullName evidence="1">Uncharacterized protein</fullName>
    </submittedName>
</protein>
<comment type="caution">
    <text evidence="1">The sequence shown here is derived from an EMBL/GenBank/DDBJ whole genome shotgun (WGS) entry which is preliminary data.</text>
</comment>
<reference evidence="1" key="1">
    <citation type="journal article" date="2019" name="Sci. Rep.">
        <title>Draft genome of Tanacetum cinerariifolium, the natural source of mosquito coil.</title>
        <authorList>
            <person name="Yamashiro T."/>
            <person name="Shiraishi A."/>
            <person name="Satake H."/>
            <person name="Nakayama K."/>
        </authorList>
    </citation>
    <scope>NUCLEOTIDE SEQUENCE</scope>
</reference>
<organism evidence="1">
    <name type="scientific">Tanacetum cinerariifolium</name>
    <name type="common">Dalmatian daisy</name>
    <name type="synonym">Chrysanthemum cinerariifolium</name>
    <dbReference type="NCBI Taxonomy" id="118510"/>
    <lineage>
        <taxon>Eukaryota</taxon>
        <taxon>Viridiplantae</taxon>
        <taxon>Streptophyta</taxon>
        <taxon>Embryophyta</taxon>
        <taxon>Tracheophyta</taxon>
        <taxon>Spermatophyta</taxon>
        <taxon>Magnoliopsida</taxon>
        <taxon>eudicotyledons</taxon>
        <taxon>Gunneridae</taxon>
        <taxon>Pentapetalae</taxon>
        <taxon>asterids</taxon>
        <taxon>campanulids</taxon>
        <taxon>Asterales</taxon>
        <taxon>Asteraceae</taxon>
        <taxon>Asteroideae</taxon>
        <taxon>Anthemideae</taxon>
        <taxon>Anthemidinae</taxon>
        <taxon>Tanacetum</taxon>
    </lineage>
</organism>